<gene>
    <name evidence="1" type="ORF">O6H91_05G040000</name>
</gene>
<organism evidence="1 2">
    <name type="scientific">Diphasiastrum complanatum</name>
    <name type="common">Issler's clubmoss</name>
    <name type="synonym">Lycopodium complanatum</name>
    <dbReference type="NCBI Taxonomy" id="34168"/>
    <lineage>
        <taxon>Eukaryota</taxon>
        <taxon>Viridiplantae</taxon>
        <taxon>Streptophyta</taxon>
        <taxon>Embryophyta</taxon>
        <taxon>Tracheophyta</taxon>
        <taxon>Lycopodiopsida</taxon>
        <taxon>Lycopodiales</taxon>
        <taxon>Lycopodiaceae</taxon>
        <taxon>Lycopodioideae</taxon>
        <taxon>Diphasiastrum</taxon>
    </lineage>
</organism>
<name>A0ACC2DMS1_DIPCM</name>
<keyword evidence="2" id="KW-1185">Reference proteome</keyword>
<protein>
    <submittedName>
        <fullName evidence="1">Uncharacterized protein</fullName>
    </submittedName>
</protein>
<sequence>MAMEKKKIRKVMARKRDREKRRAVRVSVRALISTRYSPLRFSPRAPLTRALSSTARQNHVAKSEPLPSHPMVGRPKSFRAINIPPTKKAGWSLMAPSAAALGCLTRGIMPVAAFAMVSLIKRGKI</sequence>
<proteinExistence type="predicted"/>
<accession>A0ACC2DMS1</accession>
<dbReference type="Proteomes" id="UP001162992">
    <property type="component" value="Chromosome 5"/>
</dbReference>
<dbReference type="EMBL" id="CM055096">
    <property type="protein sequence ID" value="KAJ7555473.1"/>
    <property type="molecule type" value="Genomic_DNA"/>
</dbReference>
<evidence type="ECO:0000313" key="1">
    <source>
        <dbReference type="EMBL" id="KAJ7555473.1"/>
    </source>
</evidence>
<comment type="caution">
    <text evidence="1">The sequence shown here is derived from an EMBL/GenBank/DDBJ whole genome shotgun (WGS) entry which is preliminary data.</text>
</comment>
<reference evidence="2" key="1">
    <citation type="journal article" date="2024" name="Proc. Natl. Acad. Sci. U.S.A.">
        <title>Extraordinary preservation of gene collinearity over three hundred million years revealed in homosporous lycophytes.</title>
        <authorList>
            <person name="Li C."/>
            <person name="Wickell D."/>
            <person name="Kuo L.Y."/>
            <person name="Chen X."/>
            <person name="Nie B."/>
            <person name="Liao X."/>
            <person name="Peng D."/>
            <person name="Ji J."/>
            <person name="Jenkins J."/>
            <person name="Williams M."/>
            <person name="Shu S."/>
            <person name="Plott C."/>
            <person name="Barry K."/>
            <person name="Rajasekar S."/>
            <person name="Grimwood J."/>
            <person name="Han X."/>
            <person name="Sun S."/>
            <person name="Hou Z."/>
            <person name="He W."/>
            <person name="Dai G."/>
            <person name="Sun C."/>
            <person name="Schmutz J."/>
            <person name="Leebens-Mack J.H."/>
            <person name="Li F.W."/>
            <person name="Wang L."/>
        </authorList>
    </citation>
    <scope>NUCLEOTIDE SEQUENCE [LARGE SCALE GENOMIC DNA]</scope>
    <source>
        <strain evidence="2">cv. PW_Plant_1</strain>
    </source>
</reference>
<evidence type="ECO:0000313" key="2">
    <source>
        <dbReference type="Proteomes" id="UP001162992"/>
    </source>
</evidence>